<dbReference type="PANTHER" id="PTHR30411:SF1">
    <property type="entry name" value="CYTOPLASMIC PROTEIN"/>
    <property type="match status" value="1"/>
</dbReference>
<reference evidence="2 3" key="1">
    <citation type="submission" date="2019-02" db="EMBL/GenBank/DDBJ databases">
        <title>Peptostreptococcaceae bacterium ZHW00191 nov., a new bacterium isolated from the human gut.</title>
        <authorList>
            <person name="Zhou H.-W."/>
            <person name="Chen X.-J."/>
        </authorList>
    </citation>
    <scope>NUCLEOTIDE SEQUENCE [LARGE SCALE GENOMIC DNA]</scope>
    <source>
        <strain evidence="2 3">ZHW00191</strain>
    </source>
</reference>
<dbReference type="Proteomes" id="UP000317863">
    <property type="component" value="Unassembled WGS sequence"/>
</dbReference>
<feature type="domain" description="YbaK/aminoacyl-tRNA synthetase-associated" evidence="1">
    <location>
        <begin position="25"/>
        <end position="142"/>
    </location>
</feature>
<dbReference type="RefSeq" id="WP_142536451.1">
    <property type="nucleotide sequence ID" value="NZ_SGJB01000016.1"/>
</dbReference>
<dbReference type="PANTHER" id="PTHR30411">
    <property type="entry name" value="CYTOPLASMIC PROTEIN"/>
    <property type="match status" value="1"/>
</dbReference>
<dbReference type="InterPro" id="IPR036754">
    <property type="entry name" value="YbaK/aa-tRNA-synt-asso_dom_sf"/>
</dbReference>
<accession>A0A544QTS2</accession>
<comment type="caution">
    <text evidence="2">The sequence shown here is derived from an EMBL/GenBank/DDBJ whole genome shotgun (WGS) entry which is preliminary data.</text>
</comment>
<dbReference type="SUPFAM" id="SSF55826">
    <property type="entry name" value="YbaK/ProRS associated domain"/>
    <property type="match status" value="1"/>
</dbReference>
<protein>
    <submittedName>
        <fullName evidence="2">YbaK/EbsC family protein</fullName>
    </submittedName>
</protein>
<keyword evidence="3" id="KW-1185">Reference proteome</keyword>
<dbReference type="OrthoDB" id="9798760at2"/>
<dbReference type="CDD" id="cd04333">
    <property type="entry name" value="ProX_deacylase"/>
    <property type="match status" value="1"/>
</dbReference>
<dbReference type="GO" id="GO:0002161">
    <property type="term" value="F:aminoacyl-tRNA deacylase activity"/>
    <property type="evidence" value="ECO:0007669"/>
    <property type="project" value="InterPro"/>
</dbReference>
<dbReference type="EMBL" id="SGJB01000016">
    <property type="protein sequence ID" value="TQQ84096.1"/>
    <property type="molecule type" value="Genomic_DNA"/>
</dbReference>
<dbReference type="Pfam" id="PF04073">
    <property type="entry name" value="tRNA_edit"/>
    <property type="match status" value="1"/>
</dbReference>
<evidence type="ECO:0000259" key="1">
    <source>
        <dbReference type="Pfam" id="PF04073"/>
    </source>
</evidence>
<dbReference type="InterPro" id="IPR007214">
    <property type="entry name" value="YbaK/aa-tRNA-synth-assoc-dom"/>
</dbReference>
<evidence type="ECO:0000313" key="3">
    <source>
        <dbReference type="Proteomes" id="UP000317863"/>
    </source>
</evidence>
<dbReference type="Gene3D" id="3.90.960.10">
    <property type="entry name" value="YbaK/aminoacyl-tRNA synthetase-associated domain"/>
    <property type="match status" value="1"/>
</dbReference>
<organism evidence="2 3">
    <name type="scientific">Peptacetobacter hominis</name>
    <dbReference type="NCBI Taxonomy" id="2743610"/>
    <lineage>
        <taxon>Bacteria</taxon>
        <taxon>Bacillati</taxon>
        <taxon>Bacillota</taxon>
        <taxon>Clostridia</taxon>
        <taxon>Peptostreptococcales</taxon>
        <taxon>Peptostreptococcaceae</taxon>
        <taxon>Peptacetobacter</taxon>
    </lineage>
</organism>
<sequence length="164" mass="18156">MSIDKVRDYMKKFGRENDIIEFEKSSATVELAAEAAGVIPARIAKTLSFKGPEGAIIIVMAGDAKVDNKRYKKEFGLKAKMLTADEAVEYTGHIVGGVCPFAIERDDVDVYLDDSMKRFDTVFPAAGSSNSAIELNCDELEELSSNFVKWVDVCKGWREDESNN</sequence>
<gene>
    <name evidence="2" type="ORF">EXD82_08305</name>
</gene>
<evidence type="ECO:0000313" key="2">
    <source>
        <dbReference type="EMBL" id="TQQ84096.1"/>
    </source>
</evidence>
<dbReference type="AlphaFoldDB" id="A0A544QTS2"/>
<proteinExistence type="predicted"/>
<name>A0A544QTS2_9FIRM</name>